<reference evidence="1 2" key="1">
    <citation type="submission" date="2013-03" db="EMBL/GenBank/DDBJ databases">
        <title>Reference genome for the Human Microbiome Project.</title>
        <authorList>
            <person name="Aqrawi P."/>
            <person name="Ayvaz T."/>
            <person name="Bess C."/>
            <person name="Blankenburg K."/>
            <person name="Coyle M."/>
            <person name="Deng J."/>
            <person name="Forbes L."/>
            <person name="Fowler G."/>
            <person name="Francisco L."/>
            <person name="Fu Q."/>
            <person name="Gibbs R."/>
            <person name="Gross S."/>
            <person name="Gubbala S."/>
            <person name="Hale W."/>
            <person name="Hemphill L."/>
            <person name="Highlander S."/>
            <person name="Hirani K."/>
            <person name="Jackson L."/>
            <person name="Jakkamsetti A."/>
            <person name="Javaid M."/>
            <person name="Jayaseelan J.C."/>
            <person name="Jiang H."/>
            <person name="Joshi V."/>
            <person name="Korchina V."/>
            <person name="Kovar C."/>
            <person name="Lara F."/>
            <person name="Lee S."/>
            <person name="Liu Y."/>
            <person name="Mata R."/>
            <person name="Mathew T."/>
            <person name="Munidasa M."/>
            <person name="Muzny D."/>
            <person name="Nazareth L."/>
            <person name="Ngo R."/>
            <person name="Nguyen L."/>
            <person name="Nguyen N."/>
            <person name="Okwuonu G."/>
            <person name="Ongeri F."/>
            <person name="Palculict T."/>
            <person name="Patil S."/>
            <person name="Petrosino J."/>
            <person name="Pham C."/>
            <person name="Pham P."/>
            <person name="Pu L.-L."/>
            <person name="Qin X."/>
            <person name="Qu J."/>
            <person name="Reid J."/>
            <person name="Ross M."/>
            <person name="Ruth R."/>
            <person name="Saada N."/>
            <person name="San Lucas F."/>
            <person name="Santibanez J."/>
            <person name="Shang Y."/>
            <person name="Simmons D."/>
            <person name="Song X.-Z."/>
            <person name="Tang L.-Y."/>
            <person name="Thornton R."/>
            <person name="Warren J."/>
            <person name="Weissenberger G."/>
            <person name="Wilczek-Boney K."/>
            <person name="Worley K."/>
            <person name="Youmans B."/>
            <person name="Zhang J."/>
            <person name="Zhang L."/>
            <person name="Zhao Z."/>
            <person name="Zhou C."/>
            <person name="Zhu D."/>
            <person name="Zhu Y."/>
        </authorList>
    </citation>
    <scope>NUCLEOTIDE SEQUENCE [LARGE SCALE GENOMIC DNA]</scope>
    <source>
        <strain evidence="1 2">F0333</strain>
    </source>
</reference>
<accession>N6X895</accession>
<organism evidence="1 2">
    <name type="scientific">Schaalia cardiffensis F0333</name>
    <dbReference type="NCBI Taxonomy" id="888050"/>
    <lineage>
        <taxon>Bacteria</taxon>
        <taxon>Bacillati</taxon>
        <taxon>Actinomycetota</taxon>
        <taxon>Actinomycetes</taxon>
        <taxon>Actinomycetales</taxon>
        <taxon>Actinomycetaceae</taxon>
        <taxon>Schaalia</taxon>
    </lineage>
</organism>
<dbReference type="HOGENOM" id="CLU_3131278_0_0_11"/>
<comment type="caution">
    <text evidence="1">The sequence shown here is derived from an EMBL/GenBank/DDBJ whole genome shotgun (WGS) entry which is preliminary data.</text>
</comment>
<dbReference type="Proteomes" id="UP000013015">
    <property type="component" value="Unassembled WGS sequence"/>
</dbReference>
<protein>
    <submittedName>
        <fullName evidence="1">Polysaccharide deacetylase</fullName>
    </submittedName>
</protein>
<evidence type="ECO:0000313" key="2">
    <source>
        <dbReference type="Proteomes" id="UP000013015"/>
    </source>
</evidence>
<dbReference type="AlphaFoldDB" id="N6X895"/>
<gene>
    <name evidence="1" type="ORF">HMPREF9004_1935</name>
</gene>
<sequence>MDSVAPPFERLQIHPELFLDYKRTSHSHRALEVSVSPLEVAHYRVAHKL</sequence>
<dbReference type="EMBL" id="AQHZ01000029">
    <property type="protein sequence ID" value="ENO17393.1"/>
    <property type="molecule type" value="Genomic_DNA"/>
</dbReference>
<dbReference type="PATRIC" id="fig|888050.3.peg.1854"/>
<proteinExistence type="predicted"/>
<evidence type="ECO:0000313" key="1">
    <source>
        <dbReference type="EMBL" id="ENO17393.1"/>
    </source>
</evidence>
<keyword evidence="2" id="KW-1185">Reference proteome</keyword>
<name>N6X895_9ACTO</name>